<dbReference type="InterPro" id="IPR043502">
    <property type="entry name" value="DNA/RNA_pol_sf"/>
</dbReference>
<dbReference type="GO" id="GO:0006261">
    <property type="term" value="P:DNA-templated DNA replication"/>
    <property type="evidence" value="ECO:0007669"/>
    <property type="project" value="InterPro"/>
</dbReference>
<protein>
    <submittedName>
        <fullName evidence="3">POLAc domain-containing protein</fullName>
    </submittedName>
</protein>
<keyword evidence="1" id="KW-0812">Transmembrane</keyword>
<accession>A0A183KEQ6</accession>
<proteinExistence type="predicted"/>
<dbReference type="InterPro" id="IPR001098">
    <property type="entry name" value="DNA-dir_DNA_pol_A_palm_dom"/>
</dbReference>
<name>A0A183KEQ6_9TREM</name>
<dbReference type="PANTHER" id="PTHR10133">
    <property type="entry name" value="DNA POLYMERASE I"/>
    <property type="match status" value="1"/>
</dbReference>
<feature type="domain" description="DNA-directed DNA polymerase family A palm" evidence="2">
    <location>
        <begin position="240"/>
        <end position="405"/>
    </location>
</feature>
<keyword evidence="1" id="KW-0472">Membrane</keyword>
<evidence type="ECO:0000259" key="2">
    <source>
        <dbReference type="SMART" id="SM00482"/>
    </source>
</evidence>
<dbReference type="SUPFAM" id="SSF56672">
    <property type="entry name" value="DNA/RNA polymerases"/>
    <property type="match status" value="1"/>
</dbReference>
<dbReference type="GO" id="GO:0003887">
    <property type="term" value="F:DNA-directed DNA polymerase activity"/>
    <property type="evidence" value="ECO:0007669"/>
    <property type="project" value="InterPro"/>
</dbReference>
<dbReference type="WBParaSite" id="SCUD_0001350301-mRNA-1">
    <property type="protein sequence ID" value="SCUD_0001350301-mRNA-1"/>
    <property type="gene ID" value="SCUD_0001350301"/>
</dbReference>
<sequence length="406" mass="46138">LFFNVNFKLSSTLHYYPFLLANFVFFLYFHLPVLNLNVLNKCHDSLLKACKKLESVAYRLAGQPFTMDSPKEISKVLFKWLHLPQITDPNDLIMNRKRNQSYLLNGRNRSSHLPKATNTLLSKLTNLHPLPAVIMEWRHINGILEKIFNSLVSTCRLIHASSIGDQPLRISPTYDVYTATGRIISIMPNLQSVPKDIIIDWSKLHYKSTTIDNNNLNNNSEKWTSPFDQILSELPKSIETIKPRCAFHAPVGGLLISGDFCQLELRLLAYFSKDVELLKLLSVVEYSSVQKFITTTVLTAHREGQIQTLNGHIRLLPALNSKTVFDSDTPYELNCNWSKKHDVRNHFAVIKAERQAVNNIIQGSASEIAKIAMLAVDQAIHSSNIPGYAHLVLHEHDELIYEVSSV</sequence>
<keyword evidence="1" id="KW-1133">Transmembrane helix</keyword>
<feature type="transmembrane region" description="Helical" evidence="1">
    <location>
        <begin position="15"/>
        <end position="38"/>
    </location>
</feature>
<reference evidence="3" key="1">
    <citation type="submission" date="2016-06" db="UniProtKB">
        <authorList>
            <consortium name="WormBaseParasite"/>
        </authorList>
    </citation>
    <scope>IDENTIFICATION</scope>
</reference>
<dbReference type="SMART" id="SM00482">
    <property type="entry name" value="POLAc"/>
    <property type="match status" value="1"/>
</dbReference>
<dbReference type="Pfam" id="PF00476">
    <property type="entry name" value="DNA_pol_A"/>
    <property type="match status" value="2"/>
</dbReference>
<dbReference type="Gene3D" id="1.20.1060.10">
    <property type="entry name" value="Taq DNA Polymerase, Chain T, domain 4"/>
    <property type="match status" value="1"/>
</dbReference>
<evidence type="ECO:0000313" key="3">
    <source>
        <dbReference type="WBParaSite" id="SCUD_0001350301-mRNA-1"/>
    </source>
</evidence>
<dbReference type="PANTHER" id="PTHR10133:SF62">
    <property type="entry name" value="DNA POLYMERASE THETA"/>
    <property type="match status" value="1"/>
</dbReference>
<dbReference type="AlphaFoldDB" id="A0A183KEQ6"/>
<dbReference type="Gene3D" id="3.30.70.370">
    <property type="match status" value="2"/>
</dbReference>
<evidence type="ECO:0000256" key="1">
    <source>
        <dbReference type="SAM" id="Phobius"/>
    </source>
</evidence>
<dbReference type="GO" id="GO:0006302">
    <property type="term" value="P:double-strand break repair"/>
    <property type="evidence" value="ECO:0007669"/>
    <property type="project" value="TreeGrafter"/>
</dbReference>
<organism evidence="3">
    <name type="scientific">Schistosoma curassoni</name>
    <dbReference type="NCBI Taxonomy" id="6186"/>
    <lineage>
        <taxon>Eukaryota</taxon>
        <taxon>Metazoa</taxon>
        <taxon>Spiralia</taxon>
        <taxon>Lophotrochozoa</taxon>
        <taxon>Platyhelminthes</taxon>
        <taxon>Trematoda</taxon>
        <taxon>Digenea</taxon>
        <taxon>Strigeidida</taxon>
        <taxon>Schistosomatoidea</taxon>
        <taxon>Schistosomatidae</taxon>
        <taxon>Schistosoma</taxon>
    </lineage>
</organism>
<dbReference type="GO" id="GO:0003677">
    <property type="term" value="F:DNA binding"/>
    <property type="evidence" value="ECO:0007669"/>
    <property type="project" value="InterPro"/>
</dbReference>
<dbReference type="STRING" id="6186.A0A183KEQ6"/>
<dbReference type="PRINTS" id="PR00868">
    <property type="entry name" value="DNAPOLI"/>
</dbReference>
<dbReference type="InterPro" id="IPR002298">
    <property type="entry name" value="DNA_polymerase_A"/>
</dbReference>